<accession>A0A9N9MZ69</accession>
<keyword evidence="2" id="KW-1185">Reference proteome</keyword>
<dbReference type="AlphaFoldDB" id="A0A9N9MZ69"/>
<proteinExistence type="predicted"/>
<protein>
    <submittedName>
        <fullName evidence="1">Uncharacterized protein</fullName>
    </submittedName>
</protein>
<dbReference type="OrthoDB" id="7322177at2759"/>
<reference evidence="1" key="2">
    <citation type="submission" date="2022-10" db="EMBL/GenBank/DDBJ databases">
        <authorList>
            <consortium name="ENA_rothamsted_submissions"/>
            <consortium name="culmorum"/>
            <person name="King R."/>
        </authorList>
    </citation>
    <scope>NUCLEOTIDE SEQUENCE</scope>
</reference>
<gene>
    <name evidence="1" type="ORF">DIATSA_LOCUS234</name>
</gene>
<sequence>MVTELDSPFGNRMETQEEKTKLAKLLQDVEIPEVKLTERCSHLVKDFQEKFGKEVESEEQITKDELQLNENLCDNPYKVDKALLEDIDKKLQELLFERKRDKKGLSENIVLSECDPKRPWRTNSSKERLLRIENEIKRHRERESDLIAPLADREMRELVNECRTETINARPVSAERLRNTVEAAKKNLPNFQYRKVENSTATAILPEAHLEKDGTQRETED</sequence>
<reference evidence="1" key="1">
    <citation type="submission" date="2021-12" db="EMBL/GenBank/DDBJ databases">
        <authorList>
            <person name="King R."/>
        </authorList>
    </citation>
    <scope>NUCLEOTIDE SEQUENCE</scope>
</reference>
<evidence type="ECO:0000313" key="1">
    <source>
        <dbReference type="EMBL" id="CAG9781932.1"/>
    </source>
</evidence>
<evidence type="ECO:0000313" key="2">
    <source>
        <dbReference type="Proteomes" id="UP001153714"/>
    </source>
</evidence>
<organism evidence="1 2">
    <name type="scientific">Diatraea saccharalis</name>
    <name type="common">sugarcane borer</name>
    <dbReference type="NCBI Taxonomy" id="40085"/>
    <lineage>
        <taxon>Eukaryota</taxon>
        <taxon>Metazoa</taxon>
        <taxon>Ecdysozoa</taxon>
        <taxon>Arthropoda</taxon>
        <taxon>Hexapoda</taxon>
        <taxon>Insecta</taxon>
        <taxon>Pterygota</taxon>
        <taxon>Neoptera</taxon>
        <taxon>Endopterygota</taxon>
        <taxon>Lepidoptera</taxon>
        <taxon>Glossata</taxon>
        <taxon>Ditrysia</taxon>
        <taxon>Pyraloidea</taxon>
        <taxon>Crambidae</taxon>
        <taxon>Crambinae</taxon>
        <taxon>Diatraea</taxon>
    </lineage>
</organism>
<dbReference type="EMBL" id="OU893332">
    <property type="protein sequence ID" value="CAG9781932.1"/>
    <property type="molecule type" value="Genomic_DNA"/>
</dbReference>
<dbReference type="Proteomes" id="UP001153714">
    <property type="component" value="Chromosome 1"/>
</dbReference>
<name>A0A9N9MZ69_9NEOP</name>